<dbReference type="CDD" id="cd23934">
    <property type="entry name" value="AGPR_1_C"/>
    <property type="match status" value="1"/>
</dbReference>
<sequence>MQSVVLFIQANIYTMQRVGIVGHTGYSGAELIRILKRHPHVEPVLMDHRENAAASALRRPAGPDRIPCTGDAVRAEGLAVVFLATPPEVSMELTPTLLDAGARVVDLSGAFRLRTPENYQTWYKEPHTQPELLAEAVYGLPEYCRDRIPSARLLSNPGCYPTAANLAIRPLIEAGVVDRSAGIVCDAKSGVSGAGRKPSLKTSFCEVTENFSAYSILHHRHVPEVLLTSGLEEGEFSFTAQLIPIDRGILETIYFRAPGVSSAEDLLAVYERRYGSEPFVRLYNRGHVPDLHAVAHTNFCDIGVAFDPRTGRTVVVAAIDNLVKGAAGQAVQNMNLMLGYAETEALL</sequence>
<evidence type="ECO:0000256" key="5">
    <source>
        <dbReference type="ARBA" id="ARBA00023002"/>
    </source>
</evidence>
<organism evidence="10">
    <name type="scientific">Solibacter usitatus (strain Ellin6076)</name>
    <dbReference type="NCBI Taxonomy" id="234267"/>
    <lineage>
        <taxon>Bacteria</taxon>
        <taxon>Pseudomonadati</taxon>
        <taxon>Acidobacteriota</taxon>
        <taxon>Terriglobia</taxon>
        <taxon>Bryobacterales</taxon>
        <taxon>Solibacteraceae</taxon>
        <taxon>Candidatus Solibacter</taxon>
    </lineage>
</organism>
<dbReference type="STRING" id="234267.Acid_0723"/>
<dbReference type="SMART" id="SM00859">
    <property type="entry name" value="Semialdhyde_dh"/>
    <property type="match status" value="1"/>
</dbReference>
<feature type="domain" description="Semialdehyde dehydrogenase NAD-binding" evidence="9">
    <location>
        <begin position="17"/>
        <end position="151"/>
    </location>
</feature>
<dbReference type="NCBIfam" id="TIGR01850">
    <property type="entry name" value="argC"/>
    <property type="match status" value="1"/>
</dbReference>
<protein>
    <recommendedName>
        <fullName evidence="7">N-acetyl-gamma-glutamyl-phosphate reductase</fullName>
        <shortName evidence="7">AGPR</shortName>
        <ecNumber evidence="7">1.2.1.38</ecNumber>
    </recommendedName>
    <alternativeName>
        <fullName evidence="7">N-acetyl-glutamate semialdehyde dehydrogenase</fullName>
        <shortName evidence="7">NAGSA dehydrogenase</shortName>
    </alternativeName>
</protein>
<dbReference type="InterPro" id="IPR050085">
    <property type="entry name" value="AGPR"/>
</dbReference>
<dbReference type="PROSITE" id="PS01224">
    <property type="entry name" value="ARGC"/>
    <property type="match status" value="1"/>
</dbReference>
<evidence type="ECO:0000313" key="10">
    <source>
        <dbReference type="EMBL" id="ABJ81722.1"/>
    </source>
</evidence>
<evidence type="ECO:0000256" key="6">
    <source>
        <dbReference type="ARBA" id="ARBA00050557"/>
    </source>
</evidence>
<keyword evidence="3 7" id="KW-0028">Amino-acid biosynthesis</keyword>
<dbReference type="GO" id="GO:0051287">
    <property type="term" value="F:NAD binding"/>
    <property type="evidence" value="ECO:0007669"/>
    <property type="project" value="InterPro"/>
</dbReference>
<name>Q02B44_SOLUE</name>
<dbReference type="PANTHER" id="PTHR32338">
    <property type="entry name" value="N-ACETYL-GAMMA-GLUTAMYL-PHOSPHATE REDUCTASE, CHLOROPLASTIC-RELATED-RELATED"/>
    <property type="match status" value="1"/>
</dbReference>
<dbReference type="Gene3D" id="3.30.360.10">
    <property type="entry name" value="Dihydrodipicolinate Reductase, domain 2"/>
    <property type="match status" value="1"/>
</dbReference>
<dbReference type="KEGG" id="sus:Acid_0723"/>
<evidence type="ECO:0000256" key="8">
    <source>
        <dbReference type="PROSITE-ProRule" id="PRU10010"/>
    </source>
</evidence>
<proteinExistence type="inferred from homology"/>
<dbReference type="GO" id="GO:0006526">
    <property type="term" value="P:L-arginine biosynthetic process"/>
    <property type="evidence" value="ECO:0007669"/>
    <property type="project" value="UniProtKB-UniRule"/>
</dbReference>
<dbReference type="InterPro" id="IPR000706">
    <property type="entry name" value="AGPR_type-1"/>
</dbReference>
<dbReference type="EMBL" id="CP000473">
    <property type="protein sequence ID" value="ABJ81722.1"/>
    <property type="molecule type" value="Genomic_DNA"/>
</dbReference>
<keyword evidence="4 7" id="KW-0521">NADP</keyword>
<reference evidence="10" key="1">
    <citation type="submission" date="2006-10" db="EMBL/GenBank/DDBJ databases">
        <title>Complete sequence of Solibacter usitatus Ellin6076.</title>
        <authorList>
            <consortium name="US DOE Joint Genome Institute"/>
            <person name="Copeland A."/>
            <person name="Lucas S."/>
            <person name="Lapidus A."/>
            <person name="Barry K."/>
            <person name="Detter J.C."/>
            <person name="Glavina del Rio T."/>
            <person name="Hammon N."/>
            <person name="Israni S."/>
            <person name="Dalin E."/>
            <person name="Tice H."/>
            <person name="Pitluck S."/>
            <person name="Thompson L.S."/>
            <person name="Brettin T."/>
            <person name="Bruce D."/>
            <person name="Han C."/>
            <person name="Tapia R."/>
            <person name="Gilna P."/>
            <person name="Schmutz J."/>
            <person name="Larimer F."/>
            <person name="Land M."/>
            <person name="Hauser L."/>
            <person name="Kyrpides N."/>
            <person name="Mikhailova N."/>
            <person name="Janssen P.H."/>
            <person name="Kuske C.R."/>
            <person name="Richardson P."/>
        </authorList>
    </citation>
    <scope>NUCLEOTIDE SEQUENCE</scope>
    <source>
        <strain evidence="10">Ellin6076</strain>
    </source>
</reference>
<keyword evidence="7" id="KW-0963">Cytoplasm</keyword>
<dbReference type="GO" id="GO:0005737">
    <property type="term" value="C:cytoplasm"/>
    <property type="evidence" value="ECO:0007669"/>
    <property type="project" value="UniProtKB-SubCell"/>
</dbReference>
<dbReference type="Gene3D" id="3.40.50.720">
    <property type="entry name" value="NAD(P)-binding Rossmann-like Domain"/>
    <property type="match status" value="1"/>
</dbReference>
<dbReference type="eggNOG" id="COG0002">
    <property type="taxonomic scope" value="Bacteria"/>
</dbReference>
<dbReference type="FunCoup" id="Q02B44">
    <property type="interactions" value="359"/>
</dbReference>
<dbReference type="UniPathway" id="UPA00068">
    <property type="reaction ID" value="UER00108"/>
</dbReference>
<feature type="active site" evidence="7 8">
    <location>
        <position position="159"/>
    </location>
</feature>
<evidence type="ECO:0000256" key="3">
    <source>
        <dbReference type="ARBA" id="ARBA00022605"/>
    </source>
</evidence>
<comment type="function">
    <text evidence="7">Catalyzes the NADPH-dependent reduction of N-acetyl-5-glutamyl phosphate to yield N-acetyl-L-glutamate 5-semialdehyde.</text>
</comment>
<dbReference type="InParanoid" id="Q02B44"/>
<keyword evidence="2 7" id="KW-0055">Arginine biosynthesis</keyword>
<evidence type="ECO:0000256" key="1">
    <source>
        <dbReference type="ARBA" id="ARBA00004862"/>
    </source>
</evidence>
<dbReference type="HAMAP" id="MF_00150">
    <property type="entry name" value="ArgC_type1"/>
    <property type="match status" value="1"/>
</dbReference>
<comment type="similarity">
    <text evidence="7">Belongs to the NAGSA dehydrogenase family. Type 1 subfamily.</text>
</comment>
<dbReference type="HOGENOM" id="CLU_006384_0_1_0"/>
<dbReference type="FunFam" id="3.30.360.10:FF:000014">
    <property type="entry name" value="N-acetyl-gamma-glutamyl-phosphate reductase"/>
    <property type="match status" value="1"/>
</dbReference>
<dbReference type="EC" id="1.2.1.38" evidence="7"/>
<dbReference type="InterPro" id="IPR000534">
    <property type="entry name" value="Semialdehyde_DH_NAD-bd"/>
</dbReference>
<dbReference type="Pfam" id="PF22698">
    <property type="entry name" value="Semialdhyde_dhC_1"/>
    <property type="match status" value="1"/>
</dbReference>
<dbReference type="SUPFAM" id="SSF55347">
    <property type="entry name" value="Glyceraldehyde-3-phosphate dehydrogenase-like, C-terminal domain"/>
    <property type="match status" value="1"/>
</dbReference>
<comment type="catalytic activity">
    <reaction evidence="6 7">
        <text>N-acetyl-L-glutamate 5-semialdehyde + phosphate + NADP(+) = N-acetyl-L-glutamyl 5-phosphate + NADPH + H(+)</text>
        <dbReference type="Rhea" id="RHEA:21588"/>
        <dbReference type="ChEBI" id="CHEBI:15378"/>
        <dbReference type="ChEBI" id="CHEBI:29123"/>
        <dbReference type="ChEBI" id="CHEBI:43474"/>
        <dbReference type="ChEBI" id="CHEBI:57783"/>
        <dbReference type="ChEBI" id="CHEBI:57936"/>
        <dbReference type="ChEBI" id="CHEBI:58349"/>
        <dbReference type="EC" id="1.2.1.38"/>
    </reaction>
</comment>
<evidence type="ECO:0000256" key="4">
    <source>
        <dbReference type="ARBA" id="ARBA00022857"/>
    </source>
</evidence>
<dbReference type="PANTHER" id="PTHR32338:SF10">
    <property type="entry name" value="N-ACETYL-GAMMA-GLUTAMYL-PHOSPHATE REDUCTASE, CHLOROPLASTIC-RELATED"/>
    <property type="match status" value="1"/>
</dbReference>
<dbReference type="InterPro" id="IPR023013">
    <property type="entry name" value="AGPR_AS"/>
</dbReference>
<evidence type="ECO:0000259" key="9">
    <source>
        <dbReference type="SMART" id="SM00859"/>
    </source>
</evidence>
<dbReference type="CDD" id="cd17895">
    <property type="entry name" value="AGPR_1_N"/>
    <property type="match status" value="1"/>
</dbReference>
<evidence type="ECO:0000256" key="2">
    <source>
        <dbReference type="ARBA" id="ARBA00022571"/>
    </source>
</evidence>
<dbReference type="InterPro" id="IPR058924">
    <property type="entry name" value="AGPR_dimerisation_dom"/>
</dbReference>
<dbReference type="InterPro" id="IPR036291">
    <property type="entry name" value="NAD(P)-bd_dom_sf"/>
</dbReference>
<dbReference type="GO" id="GO:0070401">
    <property type="term" value="F:NADP+ binding"/>
    <property type="evidence" value="ECO:0007669"/>
    <property type="project" value="InterPro"/>
</dbReference>
<dbReference type="GO" id="GO:0003942">
    <property type="term" value="F:N-acetyl-gamma-glutamyl-phosphate reductase activity"/>
    <property type="evidence" value="ECO:0007669"/>
    <property type="project" value="UniProtKB-UniRule"/>
</dbReference>
<evidence type="ECO:0000256" key="7">
    <source>
        <dbReference type="HAMAP-Rule" id="MF_00150"/>
    </source>
</evidence>
<gene>
    <name evidence="7" type="primary">argC</name>
    <name evidence="10" type="ordered locus">Acid_0723</name>
</gene>
<dbReference type="AlphaFoldDB" id="Q02B44"/>
<dbReference type="Pfam" id="PF01118">
    <property type="entry name" value="Semialdhyde_dh"/>
    <property type="match status" value="1"/>
</dbReference>
<comment type="subcellular location">
    <subcellularLocation>
        <location evidence="7">Cytoplasm</location>
    </subcellularLocation>
</comment>
<comment type="pathway">
    <text evidence="1 7">Amino-acid biosynthesis; L-arginine biosynthesis; N(2)-acetyl-L-ornithine from L-glutamate: step 3/4.</text>
</comment>
<accession>Q02B44</accession>
<dbReference type="SUPFAM" id="SSF51735">
    <property type="entry name" value="NAD(P)-binding Rossmann-fold domains"/>
    <property type="match status" value="1"/>
</dbReference>
<keyword evidence="5 7" id="KW-0560">Oxidoreductase</keyword>